<organism evidence="1 2">
    <name type="scientific">Holotrichia oblita</name>
    <name type="common">Chafer beetle</name>
    <dbReference type="NCBI Taxonomy" id="644536"/>
    <lineage>
        <taxon>Eukaryota</taxon>
        <taxon>Metazoa</taxon>
        <taxon>Ecdysozoa</taxon>
        <taxon>Arthropoda</taxon>
        <taxon>Hexapoda</taxon>
        <taxon>Insecta</taxon>
        <taxon>Pterygota</taxon>
        <taxon>Neoptera</taxon>
        <taxon>Endopterygota</taxon>
        <taxon>Coleoptera</taxon>
        <taxon>Polyphaga</taxon>
        <taxon>Scarabaeiformia</taxon>
        <taxon>Scarabaeidae</taxon>
        <taxon>Melolonthinae</taxon>
        <taxon>Holotrichia</taxon>
    </lineage>
</organism>
<sequence length="811" mass="94434">MKRTYPSTEGACSNKGKFYDNNHNEQVQTKKNVSTGAVPRKCESASESVRKTETENHLMKASPVFKTDISNIMHFIKKSADKLNWDAVSYEANNVHFIKLDQSSEEYLEVQKLFKKTNKRYFKITQIERVQNPFLLAAFLLKKEEMTKRIGVQNYSKLFHGTKNASAMNICKENFDWRLYGQNYGHKFGRGVSFTPISNYATHYSDEDSDDCVMLLALMSGRYPSSQSRRRSQNYDGLGVDQLTACFSGLYLTNGQPGPSRSSYVQAQTSKNRKPRKNPLMKITQIYERNTDRMMDFISDYADELNWDPFPDEYMDVCFLNLHPSSWEYQDVQESFHSTNTNYFTVTRIERIQNPYLLAAFLLKKEEMEERTNDLTVQQLFHGTKNEYVMNICRNNFNWRFNGQNRGHKFGQGVSFTPYSNYATYYGDKGRNNRVMLLAHVLVGRINVGTENTFLPSSSFDTTGKPNGDVIVKYEDNEFYPAYKITYNYIKKQKKQRRRSQRIRCVQLGQYCSEYQEVETLFNRSNKKCFEVMQIERIQNPYLLAAFLLKKDEMTRRTGQQEIKKLFHGTKEASVMDICNDNFDWRCFGKSTGHKFGRGVSFASTANYANNYVDKTCDNQVMFLVHVLVGKTTIGVSSMTLPPNGFDTSIKPNGDVIVKYEDNEFYPAYKIVYKSKKTKKKSKSKRKNNRQTPIELAAVSLVDTVYNDDTDDSYTYYDDYYDDYYYYHNYNNYVYRNYADDEGKKKKGGFFKYVMWIIVITPIVIGVRRWFHEGGSLTTNLLSFPRHLAKCTESIIPMVLNLVNKHVVPLL</sequence>
<protein>
    <submittedName>
        <fullName evidence="1">Poly [adp-ribose] polymerase</fullName>
    </submittedName>
</protein>
<accession>A0ACB9SRD3</accession>
<reference evidence="1" key="1">
    <citation type="submission" date="2022-04" db="EMBL/GenBank/DDBJ databases">
        <title>Chromosome-scale genome assembly of Holotrichia oblita Faldermann.</title>
        <authorList>
            <person name="Rongchong L."/>
        </authorList>
    </citation>
    <scope>NUCLEOTIDE SEQUENCE</scope>
    <source>
        <strain evidence="1">81SQS9</strain>
    </source>
</reference>
<name>A0ACB9SRD3_HOLOL</name>
<gene>
    <name evidence="1" type="ORF">MML48_9g00018883</name>
</gene>
<dbReference type="EMBL" id="CM043023">
    <property type="protein sequence ID" value="KAI4454700.1"/>
    <property type="molecule type" value="Genomic_DNA"/>
</dbReference>
<keyword evidence="2" id="KW-1185">Reference proteome</keyword>
<dbReference type="Proteomes" id="UP001056778">
    <property type="component" value="Chromosome 9"/>
</dbReference>
<evidence type="ECO:0000313" key="1">
    <source>
        <dbReference type="EMBL" id="KAI4454700.1"/>
    </source>
</evidence>
<proteinExistence type="predicted"/>
<evidence type="ECO:0000313" key="2">
    <source>
        <dbReference type="Proteomes" id="UP001056778"/>
    </source>
</evidence>
<comment type="caution">
    <text evidence="1">The sequence shown here is derived from an EMBL/GenBank/DDBJ whole genome shotgun (WGS) entry which is preliminary data.</text>
</comment>